<keyword evidence="1" id="KW-0812">Transmembrane</keyword>
<gene>
    <name evidence="2" type="ORF">EXY23_07145</name>
</gene>
<reference evidence="2 3" key="1">
    <citation type="submission" date="2019-03" db="EMBL/GenBank/DDBJ databases">
        <title>Paracraurococcus aquatilis NE82 genome sequence.</title>
        <authorList>
            <person name="Zhao Y."/>
            <person name="Du Z."/>
        </authorList>
    </citation>
    <scope>NUCLEOTIDE SEQUENCE [LARGE SCALE GENOMIC DNA]</scope>
    <source>
        <strain evidence="2 3">NE82</strain>
    </source>
</reference>
<comment type="caution">
    <text evidence="2">The sequence shown here is derived from an EMBL/GenBank/DDBJ whole genome shotgun (WGS) entry which is preliminary data.</text>
</comment>
<keyword evidence="3" id="KW-1185">Reference proteome</keyword>
<accession>A0A4R4DU46</accession>
<evidence type="ECO:0000313" key="2">
    <source>
        <dbReference type="EMBL" id="TCZ64416.1"/>
    </source>
</evidence>
<evidence type="ECO:0000256" key="1">
    <source>
        <dbReference type="SAM" id="Phobius"/>
    </source>
</evidence>
<keyword evidence="1" id="KW-0472">Membrane</keyword>
<dbReference type="Proteomes" id="UP000295023">
    <property type="component" value="Unassembled WGS sequence"/>
</dbReference>
<proteinExistence type="predicted"/>
<evidence type="ECO:0000313" key="3">
    <source>
        <dbReference type="Proteomes" id="UP000295023"/>
    </source>
</evidence>
<dbReference type="OrthoDB" id="7284525at2"/>
<feature type="transmembrane region" description="Helical" evidence="1">
    <location>
        <begin position="37"/>
        <end position="63"/>
    </location>
</feature>
<dbReference type="EMBL" id="SKBM01000005">
    <property type="protein sequence ID" value="TCZ64416.1"/>
    <property type="molecule type" value="Genomic_DNA"/>
</dbReference>
<protein>
    <submittedName>
        <fullName evidence="2">Uncharacterized protein</fullName>
    </submittedName>
</protein>
<organism evidence="2 3">
    <name type="scientific">Roseicella aquatilis</name>
    <dbReference type="NCBI Taxonomy" id="2527868"/>
    <lineage>
        <taxon>Bacteria</taxon>
        <taxon>Pseudomonadati</taxon>
        <taxon>Pseudomonadota</taxon>
        <taxon>Alphaproteobacteria</taxon>
        <taxon>Acetobacterales</taxon>
        <taxon>Roseomonadaceae</taxon>
        <taxon>Roseicella</taxon>
    </lineage>
</organism>
<dbReference type="RefSeq" id="WP_132286227.1">
    <property type="nucleotide sequence ID" value="NZ_SKBM01000005.1"/>
</dbReference>
<name>A0A4R4DU46_9PROT</name>
<keyword evidence="1" id="KW-1133">Transmembrane helix</keyword>
<sequence>MIAALIVASLAGSFALARFYGMGVALAALGLSWGTFAWFPQVIGIAAPVAFAVVAALLVLGLVRHRRRLT</sequence>
<dbReference type="AlphaFoldDB" id="A0A4R4DU46"/>